<feature type="transmembrane region" description="Helical" evidence="7">
    <location>
        <begin position="250"/>
        <end position="270"/>
    </location>
</feature>
<protein>
    <submittedName>
        <fullName evidence="9">Flp pilus assembly protein TadB</fullName>
    </submittedName>
</protein>
<feature type="domain" description="Type II secretion system protein GspF" evidence="8">
    <location>
        <begin position="141"/>
        <end position="267"/>
    </location>
</feature>
<evidence type="ECO:0000259" key="8">
    <source>
        <dbReference type="Pfam" id="PF00482"/>
    </source>
</evidence>
<keyword evidence="5 7" id="KW-0472">Membrane</keyword>
<evidence type="ECO:0000256" key="7">
    <source>
        <dbReference type="SAM" id="Phobius"/>
    </source>
</evidence>
<dbReference type="GO" id="GO:0005886">
    <property type="term" value="C:plasma membrane"/>
    <property type="evidence" value="ECO:0007669"/>
    <property type="project" value="UniProtKB-SubCell"/>
</dbReference>
<dbReference type="AlphaFoldDB" id="A0A484PQC2"/>
<dbReference type="PANTHER" id="PTHR35007">
    <property type="entry name" value="INTEGRAL MEMBRANE PROTEIN-RELATED"/>
    <property type="match status" value="1"/>
</dbReference>
<feature type="transmembrane region" description="Helical" evidence="7">
    <location>
        <begin position="282"/>
        <end position="302"/>
    </location>
</feature>
<proteinExistence type="predicted"/>
<dbReference type="Pfam" id="PF00482">
    <property type="entry name" value="T2SSF"/>
    <property type="match status" value="1"/>
</dbReference>
<sequence length="308" mass="34222">MVLPLLLASAALLLLAGALLLWRHARQRSRMAATERFISSRLVDPAARDASGVPRIPAFHNRRARGGYWSSLFLRAGVSPSAAYFIAWFLWGLLPAAFAWLLAGPVAAVALAFFAWAFRFFLLWLKAERRHRRMVMQMPGFLDAMVRMITIGNSLGAAFQSATGHTDLPLREVLERADGMTRSGKDLDASLRQVSQQYGLHELYLVAAVVSVAMRFGGRSDQVLERMAGFMRDLEQARQELVALSAEVRLSAWILALLPAGIAVFIVLFHESLLVNMWRDPVGAYMLMAAAVLQAGGSYWLYRMARSI</sequence>
<evidence type="ECO:0000256" key="4">
    <source>
        <dbReference type="ARBA" id="ARBA00022989"/>
    </source>
</evidence>
<name>A0A484PQC2_9ZZZZ</name>
<evidence type="ECO:0000256" key="5">
    <source>
        <dbReference type="ARBA" id="ARBA00023136"/>
    </source>
</evidence>
<feature type="transmembrane region" description="Helical" evidence="7">
    <location>
        <begin position="72"/>
        <end position="91"/>
    </location>
</feature>
<dbReference type="InterPro" id="IPR018076">
    <property type="entry name" value="T2SS_GspF_dom"/>
</dbReference>
<dbReference type="EMBL" id="CAADIA010000004">
    <property type="protein sequence ID" value="VFR26170.1"/>
    <property type="molecule type" value="Genomic_DNA"/>
</dbReference>
<evidence type="ECO:0000256" key="6">
    <source>
        <dbReference type="SAM" id="Coils"/>
    </source>
</evidence>
<keyword evidence="3 7" id="KW-0812">Transmembrane</keyword>
<evidence type="ECO:0000256" key="3">
    <source>
        <dbReference type="ARBA" id="ARBA00022692"/>
    </source>
</evidence>
<evidence type="ECO:0000313" key="9">
    <source>
        <dbReference type="EMBL" id="VFR26170.1"/>
    </source>
</evidence>
<evidence type="ECO:0000313" key="10">
    <source>
        <dbReference type="EMBL" id="VFR76975.1"/>
    </source>
</evidence>
<accession>A0A484PQC2</accession>
<feature type="transmembrane region" description="Helical" evidence="7">
    <location>
        <begin position="6"/>
        <end position="22"/>
    </location>
</feature>
<keyword evidence="6" id="KW-0175">Coiled coil</keyword>
<keyword evidence="2" id="KW-1003">Cell membrane</keyword>
<comment type="subcellular location">
    <subcellularLocation>
        <location evidence="1">Cell membrane</location>
        <topology evidence="1">Multi-pass membrane protein</topology>
    </subcellularLocation>
</comment>
<keyword evidence="4 7" id="KW-1133">Transmembrane helix</keyword>
<reference evidence="9" key="1">
    <citation type="submission" date="2019-03" db="EMBL/GenBank/DDBJ databases">
        <authorList>
            <person name="Danneels B."/>
        </authorList>
    </citation>
    <scope>NUCLEOTIDE SEQUENCE</scope>
</reference>
<evidence type="ECO:0000256" key="1">
    <source>
        <dbReference type="ARBA" id="ARBA00004651"/>
    </source>
</evidence>
<dbReference type="EMBL" id="CAADIF010000008">
    <property type="protein sequence ID" value="VFR76975.1"/>
    <property type="molecule type" value="Genomic_DNA"/>
</dbReference>
<dbReference type="PANTHER" id="PTHR35007:SF1">
    <property type="entry name" value="PILUS ASSEMBLY PROTEIN"/>
    <property type="match status" value="1"/>
</dbReference>
<feature type="transmembrane region" description="Helical" evidence="7">
    <location>
        <begin position="97"/>
        <end position="125"/>
    </location>
</feature>
<organism evidence="9">
    <name type="scientific">plant metagenome</name>
    <dbReference type="NCBI Taxonomy" id="1297885"/>
    <lineage>
        <taxon>unclassified sequences</taxon>
        <taxon>metagenomes</taxon>
        <taxon>organismal metagenomes</taxon>
    </lineage>
</organism>
<evidence type="ECO:0000256" key="2">
    <source>
        <dbReference type="ARBA" id="ARBA00022475"/>
    </source>
</evidence>
<feature type="coiled-coil region" evidence="6">
    <location>
        <begin position="220"/>
        <end position="247"/>
    </location>
</feature>
<gene>
    <name evidence="9" type="ORF">ANK1_2677</name>
    <name evidence="10" type="ORF">ANK2_2678</name>
</gene>